<gene>
    <name evidence="1" type="primary">yqeC</name>
    <name evidence="1" type="ORF">NGM29_09405</name>
</gene>
<dbReference type="RefSeq" id="WP_254155718.1">
    <property type="nucleotide sequence ID" value="NZ_CP100355.1"/>
</dbReference>
<dbReference type="Proteomes" id="UP001056855">
    <property type="component" value="Chromosome"/>
</dbReference>
<keyword evidence="2" id="KW-1185">Reference proteome</keyword>
<protein>
    <submittedName>
        <fullName evidence="1">Selenium cofactor biosynthesis protein YqeC</fullName>
    </submittedName>
</protein>
<name>A0A9E7N866_9EURY</name>
<evidence type="ECO:0000313" key="1">
    <source>
        <dbReference type="EMBL" id="UTF52025.1"/>
    </source>
</evidence>
<proteinExistence type="predicted"/>
<dbReference type="EMBL" id="CP100355">
    <property type="protein sequence ID" value="UTF52025.1"/>
    <property type="molecule type" value="Genomic_DNA"/>
</dbReference>
<organism evidence="1 2">
    <name type="scientific">Natronosalvus rutilus</name>
    <dbReference type="NCBI Taxonomy" id="2953753"/>
    <lineage>
        <taxon>Archaea</taxon>
        <taxon>Methanobacteriati</taxon>
        <taxon>Methanobacteriota</taxon>
        <taxon>Stenosarchaea group</taxon>
        <taxon>Halobacteria</taxon>
        <taxon>Halobacteriales</taxon>
        <taxon>Natrialbaceae</taxon>
        <taxon>Natronosalvus</taxon>
    </lineage>
</organism>
<evidence type="ECO:0000313" key="2">
    <source>
        <dbReference type="Proteomes" id="UP001056855"/>
    </source>
</evidence>
<sequence>MTDALVQALQADTGVTAVVGAGGKKSTLYTLADRLERAVLTATVRIPIFDERVADVVLTPDPVGELEARLERAADGRLENDVDGVESDQSAWPLGLVPERDRGDRYRGYEPDEIDAMADVDGVDHVLVKADGARTRLLKAPDEREPQIPARADTVLAIASCHAVGRPLDAETVHRPERVADLTGRSAGEPITPTDVATVLTHPGGGLKRVPEDTSFVPVVNMVDDDGDLETARAIGEAILEDGGASEGRVSTVVLTSMIRDEPLVAVLE</sequence>
<dbReference type="KEGG" id="sawl:NGM29_09405"/>
<dbReference type="AlphaFoldDB" id="A0A9E7N866"/>
<dbReference type="GeneID" id="73290261"/>
<dbReference type="InterPro" id="IPR017587">
    <property type="entry name" value="YqeC"/>
</dbReference>
<dbReference type="NCBIfam" id="TIGR03172">
    <property type="entry name" value="selenium cofactor biosynthesis protein YqeC"/>
    <property type="match status" value="1"/>
</dbReference>
<dbReference type="Pfam" id="PF19842">
    <property type="entry name" value="YqeC"/>
    <property type="match status" value="1"/>
</dbReference>
<accession>A0A9E7N866</accession>
<reference evidence="1" key="1">
    <citation type="submission" date="2022-06" db="EMBL/GenBank/DDBJ databases">
        <title>Diverse halophilic archaea isolated from saline environments.</title>
        <authorList>
            <person name="Cui H.-L."/>
        </authorList>
    </citation>
    <scope>NUCLEOTIDE SEQUENCE</scope>
    <source>
        <strain evidence="1">WLHS1</strain>
    </source>
</reference>